<accession>A0A1D3THZ7</accession>
<evidence type="ECO:0000256" key="1">
    <source>
        <dbReference type="SAM" id="MobiDB-lite"/>
    </source>
</evidence>
<dbReference type="Gene3D" id="2.130.10.10">
    <property type="entry name" value="YVTN repeat-like/Quinoprotein amine dehydrogenase"/>
    <property type="match status" value="1"/>
</dbReference>
<dbReference type="EMBL" id="LT594590">
    <property type="protein sequence ID" value="SCP04568.1"/>
    <property type="molecule type" value="Genomic_DNA"/>
</dbReference>
<evidence type="ECO:0000313" key="4">
    <source>
        <dbReference type="EMBL" id="SCP04568.1"/>
    </source>
</evidence>
<dbReference type="SMART" id="SM01026">
    <property type="entry name" value="Beach"/>
    <property type="match status" value="1"/>
</dbReference>
<sequence length="1457" mass="168803">MEKEKIRCFNLLFLEEDEEYMDDLLTTMRRGCGTTHQGEASERVEENIRGRLRLCSKSLIFEPYNVEEEVLKFPFRKLENVKLDIVTGELVVKTLEVIRIKTIIYNRKTRCTSQFAYDRKNKKNQSTMSSCYDDLLDEIRGIDNDNIDEKILLFEGLLNNFSAPYDAATDSGTCVDAFVYSFQCDGAVGSAKKLRMIYDSVVKIKIAMIVHEKQMELLIREKKKRQVVEKQDQHQGQDLAQEEAQKAAEKIAQKTAEKTAEKTAQKTAEKTAQKAAEKTQKQSEEQIAQLNLEKYTEEMLEKITKEVKFDISSIGIHEKIITKKIEGFWVFKISPLLKMKGILNITDKYIYFQPYPNCTNKKEKKWKIENILHIFKRILTMKPNSIEIIFDHDKKKYVSLYIEFVNIEEREIIIDIFKNIKKDYFYIDENKRFKYEIQKKWINGYISNYEYIDFLNCIGGRSRNDFSQYPIFPWILCNYTNMSLNLDDNDDDGGGDDNDDGGGGDDNNNIYRNLCKPIGSLNVKRLNCLVEKMYDEHNYFYGSHYSTLAYVIYFLIRLYPECQLKLQSGKFDTISRMFLSIENTFNTVLNGNSSFIELIPEFYENNDNFLKNTLNITTNEGFLNDVILPPWCLNSNDFLIKMKNALESFYVNNNLHEWINLIFGYKQIGEIAKDNFNVFHPLTYMHTILYDKLSNTYMYNNTFNRSRADEYNEFENCFNNKIKSLITTMSPKALKTQLHEFGQCPFQLFKKKHPPRNSSIPFKYNPNIKNYFWYYSPVVKQLLRDFSHGRKGRHRFPQVRPVRPVREHGEYSHHSDPFSEHGDPFSEHDDPFSEHGDPFSEHGDPILASDRSCDESLNHSEWKKNGSVTEKIRTSEQIRSGSMEICTQGKGEGDSNYFTTHTWSVQRVDNLTCVVNAVSSTDTTLCFVCNNGFVHLINHSHLIKEEIKKNTNFISLKLGNVHFSSVTNVHDNYVMGTWDGHILFLKPQNILKRDTTHPSKGRFEHCNEERDGIASAREVKRREETLRGNKQGKRKPYREEIEGEEAQGGGGPSDHTSVSHSIISSSSESLLSSFDDVFEWDCAEGSCGRAPSRRSRSLYEQTISTKVHNDGVTCMSYGGGYLVTGSSDETIQLINVERGFEIVQTYDRLNHSVKYVQMRNKLLLVRSDELLLFDVRVPKEKILLNNVNGIGGDCDSSFRITGEEESPAYKLPMNKSPFKNPRTGSFFQMYKQSAHARPFYDVVQKVYQRSYSYECSYECSYDYNRDCNCNCNYDYVPLSYTHPKHLFEKRIRNNSNITCVKNITSMIYTSLVSDNIIMCIDENTNFYFYDIRAENWTNINMGSTRTNREKKINKITVASSSKHHLCTVNEEGFIFLEPLNFYTPLEIGATDSSYNGLMSRTNFFNDRCSITPSHISFVNYPNDSIESANGTSANLLSCNYIILTGTNGDIEIHKKND</sequence>
<dbReference type="SUPFAM" id="SSF50729">
    <property type="entry name" value="PH domain-like"/>
    <property type="match status" value="1"/>
</dbReference>
<feature type="compositionally biased region" description="Basic and acidic residues" evidence="1">
    <location>
        <begin position="804"/>
        <end position="844"/>
    </location>
</feature>
<dbReference type="VEuPathDB" id="PlasmoDB:POWCR01_090025600"/>
<keyword evidence="5" id="KW-1185">Reference proteome</keyword>
<feature type="region of interest" description="Disordered" evidence="1">
    <location>
        <begin position="1014"/>
        <end position="1062"/>
    </location>
</feature>
<feature type="compositionally biased region" description="Basic and acidic residues" evidence="1">
    <location>
        <begin position="243"/>
        <end position="280"/>
    </location>
</feature>
<dbReference type="PANTHER" id="PTHR13743">
    <property type="entry name" value="BEIGE/BEACH-RELATED"/>
    <property type="match status" value="1"/>
</dbReference>
<name>A0A1D3THZ7_PLAOA</name>
<dbReference type="VEuPathDB" id="PlasmoDB:PocGH01_09030300"/>
<dbReference type="Gene3D" id="1.10.1540.10">
    <property type="entry name" value="BEACH domain"/>
    <property type="match status" value="1"/>
</dbReference>
<dbReference type="PROSITE" id="PS50197">
    <property type="entry name" value="BEACH"/>
    <property type="match status" value="1"/>
</dbReference>
<evidence type="ECO:0000259" key="3">
    <source>
        <dbReference type="PROSITE" id="PS51783"/>
    </source>
</evidence>
<dbReference type="InterPro" id="IPR036322">
    <property type="entry name" value="WD40_repeat_dom_sf"/>
</dbReference>
<dbReference type="CDD" id="cd06071">
    <property type="entry name" value="Beach"/>
    <property type="match status" value="1"/>
</dbReference>
<dbReference type="InterPro" id="IPR057496">
    <property type="entry name" value="FAN-like_PH"/>
</dbReference>
<organism evidence="4 5">
    <name type="scientific">Plasmodium ovale</name>
    <name type="common">malaria parasite P. ovale</name>
    <dbReference type="NCBI Taxonomy" id="36330"/>
    <lineage>
        <taxon>Eukaryota</taxon>
        <taxon>Sar</taxon>
        <taxon>Alveolata</taxon>
        <taxon>Apicomplexa</taxon>
        <taxon>Aconoidasida</taxon>
        <taxon>Haemosporida</taxon>
        <taxon>Plasmodiidae</taxon>
        <taxon>Plasmodium</taxon>
        <taxon>Plasmodium (Plasmodium)</taxon>
    </lineage>
</organism>
<dbReference type="SUPFAM" id="SSF81837">
    <property type="entry name" value="BEACH domain"/>
    <property type="match status" value="1"/>
</dbReference>
<dbReference type="InterPro" id="IPR036372">
    <property type="entry name" value="BEACH_dom_sf"/>
</dbReference>
<dbReference type="CDD" id="cd06503">
    <property type="entry name" value="ATP-synt_Fo_b"/>
    <property type="match status" value="1"/>
</dbReference>
<dbReference type="InterPro" id="IPR050865">
    <property type="entry name" value="BEACH_Domain"/>
</dbReference>
<feature type="compositionally biased region" description="Basic and acidic residues" evidence="1">
    <location>
        <begin position="1014"/>
        <end position="1027"/>
    </location>
</feature>
<evidence type="ECO:0000313" key="5">
    <source>
        <dbReference type="Proteomes" id="UP000242942"/>
    </source>
</evidence>
<feature type="compositionally biased region" description="Low complexity" evidence="1">
    <location>
        <begin position="1053"/>
        <end position="1062"/>
    </location>
</feature>
<dbReference type="SUPFAM" id="SSF50978">
    <property type="entry name" value="WD40 repeat-like"/>
    <property type="match status" value="1"/>
</dbReference>
<dbReference type="OrthoDB" id="26681at2759"/>
<feature type="domain" description="BEACH-type PH" evidence="3">
    <location>
        <begin position="319"/>
        <end position="418"/>
    </location>
</feature>
<dbReference type="PANTHER" id="PTHR13743:SF123">
    <property type="entry name" value="PROTEIN FAN"/>
    <property type="match status" value="1"/>
</dbReference>
<dbReference type="InterPro" id="IPR023362">
    <property type="entry name" value="PH-BEACH_dom"/>
</dbReference>
<feature type="domain" description="BEACH" evidence="2">
    <location>
        <begin position="426"/>
        <end position="756"/>
    </location>
</feature>
<dbReference type="PROSITE" id="PS51783">
    <property type="entry name" value="PH_BEACH"/>
    <property type="match status" value="1"/>
</dbReference>
<protein>
    <submittedName>
        <fullName evidence="4">Beige/BEACH domain protein, putative</fullName>
    </submittedName>
</protein>
<dbReference type="InterPro" id="IPR000409">
    <property type="entry name" value="BEACH_dom"/>
</dbReference>
<feature type="region of interest" description="Disordered" evidence="1">
    <location>
        <begin position="790"/>
        <end position="845"/>
    </location>
</feature>
<dbReference type="InterPro" id="IPR015943">
    <property type="entry name" value="WD40/YVTN_repeat-like_dom_sf"/>
</dbReference>
<gene>
    <name evidence="4" type="primary">PocGH01_09030300</name>
    <name evidence="4" type="ORF">POCGH01_09030300</name>
</gene>
<dbReference type="Proteomes" id="UP000242942">
    <property type="component" value="Chromosome 9"/>
</dbReference>
<reference evidence="4 5" key="1">
    <citation type="submission" date="2016-06" db="EMBL/GenBank/DDBJ databases">
        <authorList>
            <consortium name="Pathogen Informatics"/>
        </authorList>
    </citation>
    <scope>NUCLEOTIDE SEQUENCE [LARGE SCALE GENOMIC DNA]</scope>
    <source>
        <strain evidence="4">PocGH01</strain>
    </source>
</reference>
<evidence type="ECO:0000259" key="2">
    <source>
        <dbReference type="PROSITE" id="PS50197"/>
    </source>
</evidence>
<proteinExistence type="predicted"/>
<dbReference type="Pfam" id="PF25400">
    <property type="entry name" value="PH_FAN"/>
    <property type="match status" value="1"/>
</dbReference>
<dbReference type="Pfam" id="PF02138">
    <property type="entry name" value="Beach"/>
    <property type="match status" value="1"/>
</dbReference>
<feature type="region of interest" description="Disordered" evidence="1">
    <location>
        <begin position="229"/>
        <end position="280"/>
    </location>
</feature>